<dbReference type="SUPFAM" id="SSF75304">
    <property type="entry name" value="Amidase signature (AS) enzymes"/>
    <property type="match status" value="1"/>
</dbReference>
<dbReference type="Gene3D" id="3.90.1300.10">
    <property type="entry name" value="Amidase signature (AS) domain"/>
    <property type="match status" value="1"/>
</dbReference>
<dbReference type="InterPro" id="IPR036928">
    <property type="entry name" value="AS_sf"/>
</dbReference>
<dbReference type="InterPro" id="IPR020556">
    <property type="entry name" value="Amidase_CS"/>
</dbReference>
<dbReference type="AlphaFoldDB" id="A0A242MS00"/>
<accession>A0A242MS00</accession>
<sequence>MFQGPTQVTSIPADLGSVSTYPLLRLESMPTRHKTLFSYQCFVPYPEAAVPHSLQGSLSGLTFGVKDLFDVAGYPTGCGSPHMLALSGIKAANADVVDRLLAAGAQFSGKTHSDELAFSMVGKNVHFGIPVNGAAPDRVCGGSSSGSASAVSNNLCNFAIGTDTGGSVRAPASHCGLFGLRPTHGRVSLQGCMPLSPSLDTCGWFGRDAKTLVEVGCVLLGENTGPRPGRWRILVPRKILADVRPHVSPVFSGTLRQVAERLGAKIYQEDLTSVSLDEICNAFRYIQGYEAWLGLGDLVEEHQFQLGETVRERFAWSKTVTKSQYDAAMRVRAKFQQEIDTLLGADTLLVMPTMPDVAPLKTTPDNELDAYRFEAIRLLCVSGLSGCPQVTAPIMQIDGTPLGLSLLGPRNMDLALLSVACQVST</sequence>
<feature type="domain" description="Amidase" evidence="1">
    <location>
        <begin position="53"/>
        <end position="223"/>
    </location>
</feature>
<dbReference type="EMBL" id="NBTZ01000068">
    <property type="protein sequence ID" value="OTP74120.1"/>
    <property type="molecule type" value="Genomic_DNA"/>
</dbReference>
<name>A0A242MS00_CABSO</name>
<dbReference type="NCBIfam" id="NF006169">
    <property type="entry name" value="PRK08310.1"/>
    <property type="match status" value="1"/>
</dbReference>
<dbReference type="Proteomes" id="UP000195221">
    <property type="component" value="Unassembled WGS sequence"/>
</dbReference>
<reference evidence="2 3" key="1">
    <citation type="submission" date="2017-03" db="EMBL/GenBank/DDBJ databases">
        <title>Genome analysis of strain PAMC 26577.</title>
        <authorList>
            <person name="Oh H.-M."/>
            <person name="Yang J.-A."/>
        </authorList>
    </citation>
    <scope>NUCLEOTIDE SEQUENCE [LARGE SCALE GENOMIC DNA]</scope>
    <source>
        <strain evidence="2 3">PAMC 26577</strain>
    </source>
</reference>
<protein>
    <submittedName>
        <fullName evidence="2">Amidase</fullName>
    </submittedName>
</protein>
<evidence type="ECO:0000313" key="2">
    <source>
        <dbReference type="EMBL" id="OTP74120.1"/>
    </source>
</evidence>
<gene>
    <name evidence="2" type="ORF">PAMC26577_16650</name>
</gene>
<organism evidence="2 3">
    <name type="scientific">Caballeronia sordidicola</name>
    <name type="common">Burkholderia sordidicola</name>
    <dbReference type="NCBI Taxonomy" id="196367"/>
    <lineage>
        <taxon>Bacteria</taxon>
        <taxon>Pseudomonadati</taxon>
        <taxon>Pseudomonadota</taxon>
        <taxon>Betaproteobacteria</taxon>
        <taxon>Burkholderiales</taxon>
        <taxon>Burkholderiaceae</taxon>
        <taxon>Caballeronia</taxon>
    </lineage>
</organism>
<dbReference type="InterPro" id="IPR023631">
    <property type="entry name" value="Amidase_dom"/>
</dbReference>
<evidence type="ECO:0000259" key="1">
    <source>
        <dbReference type="Pfam" id="PF01425"/>
    </source>
</evidence>
<dbReference type="PROSITE" id="PS00571">
    <property type="entry name" value="AMIDASES"/>
    <property type="match status" value="1"/>
</dbReference>
<dbReference type="PANTHER" id="PTHR46310:SF7">
    <property type="entry name" value="AMIDASE 1"/>
    <property type="match status" value="1"/>
</dbReference>
<dbReference type="Pfam" id="PF01425">
    <property type="entry name" value="Amidase"/>
    <property type="match status" value="1"/>
</dbReference>
<proteinExistence type="predicted"/>
<comment type="caution">
    <text evidence="2">The sequence shown here is derived from an EMBL/GenBank/DDBJ whole genome shotgun (WGS) entry which is preliminary data.</text>
</comment>
<evidence type="ECO:0000313" key="3">
    <source>
        <dbReference type="Proteomes" id="UP000195221"/>
    </source>
</evidence>
<dbReference type="PANTHER" id="PTHR46310">
    <property type="entry name" value="AMIDASE 1"/>
    <property type="match status" value="1"/>
</dbReference>